<dbReference type="InterPro" id="IPR029026">
    <property type="entry name" value="tRNA_m1G_MTases_N"/>
</dbReference>
<dbReference type="GO" id="GO:0003723">
    <property type="term" value="F:RNA binding"/>
    <property type="evidence" value="ECO:0007669"/>
    <property type="project" value="InterPro"/>
</dbReference>
<dbReference type="GO" id="GO:0016423">
    <property type="term" value="F:tRNA (guanine) methyltransferase activity"/>
    <property type="evidence" value="ECO:0007669"/>
    <property type="project" value="TreeGrafter"/>
</dbReference>
<feature type="domain" description="tRNA/rRNA methyltransferase SpoU type" evidence="3">
    <location>
        <begin position="53"/>
        <end position="144"/>
    </location>
</feature>
<dbReference type="InterPro" id="IPR029028">
    <property type="entry name" value="Alpha/beta_knot_MTases"/>
</dbReference>
<keyword evidence="1" id="KW-0489">Methyltransferase</keyword>
<dbReference type="WBParaSite" id="ALUE_0001369501-mRNA-1">
    <property type="protein sequence ID" value="ALUE_0001369501-mRNA-1"/>
    <property type="gene ID" value="ALUE_0001369501"/>
</dbReference>
<dbReference type="AlphaFoldDB" id="A0A0M3I8K9"/>
<dbReference type="InterPro" id="IPR045330">
    <property type="entry name" value="TRM3/TARBP1"/>
</dbReference>
<dbReference type="InterPro" id="IPR001537">
    <property type="entry name" value="SpoU_MeTrfase"/>
</dbReference>
<reference evidence="5" key="1">
    <citation type="submission" date="2017-02" db="UniProtKB">
        <authorList>
            <consortium name="WormBaseParasite"/>
        </authorList>
    </citation>
    <scope>IDENTIFICATION</scope>
</reference>
<dbReference type="SUPFAM" id="SSF75217">
    <property type="entry name" value="alpha/beta knot"/>
    <property type="match status" value="1"/>
</dbReference>
<dbReference type="PANTHER" id="PTHR12029:SF11">
    <property type="entry name" value="METHYLTRANSFERASE TARBP1-RELATED"/>
    <property type="match status" value="1"/>
</dbReference>
<evidence type="ECO:0000259" key="3">
    <source>
        <dbReference type="Pfam" id="PF00588"/>
    </source>
</evidence>
<evidence type="ECO:0000256" key="1">
    <source>
        <dbReference type="ARBA" id="ARBA00022603"/>
    </source>
</evidence>
<dbReference type="Proteomes" id="UP000036681">
    <property type="component" value="Unplaced"/>
</dbReference>
<dbReference type="Pfam" id="PF00588">
    <property type="entry name" value="SpoU_methylase"/>
    <property type="match status" value="1"/>
</dbReference>
<name>A0A0M3I8K9_ASCLU</name>
<sequence length="154" mass="17865">MSPLLTQTSPLNRNIHSSTSFYKFIRFLAVAIVADEFTCPTIRSMYTQRRNIETTWHIQVTACELLDYLDKMRKMGYKIIAAEQTTNSKSFAMFRFPRKCVLLLGDEKEGIPVEYIRYVDHSVEIAQVGQTRSLNVHVTGALFIHKFAEDNYFK</sequence>
<evidence type="ECO:0000313" key="5">
    <source>
        <dbReference type="WBParaSite" id="ALUE_0001369501-mRNA-1"/>
    </source>
</evidence>
<evidence type="ECO:0000313" key="4">
    <source>
        <dbReference type="Proteomes" id="UP000036681"/>
    </source>
</evidence>
<dbReference type="Gene3D" id="3.40.1280.10">
    <property type="match status" value="1"/>
</dbReference>
<keyword evidence="2" id="KW-0808">Transferase</keyword>
<keyword evidence="4" id="KW-1185">Reference proteome</keyword>
<organism evidence="4 5">
    <name type="scientific">Ascaris lumbricoides</name>
    <name type="common">Giant roundworm</name>
    <dbReference type="NCBI Taxonomy" id="6252"/>
    <lineage>
        <taxon>Eukaryota</taxon>
        <taxon>Metazoa</taxon>
        <taxon>Ecdysozoa</taxon>
        <taxon>Nematoda</taxon>
        <taxon>Chromadorea</taxon>
        <taxon>Rhabditida</taxon>
        <taxon>Spirurina</taxon>
        <taxon>Ascaridomorpha</taxon>
        <taxon>Ascaridoidea</taxon>
        <taxon>Ascarididae</taxon>
        <taxon>Ascaris</taxon>
    </lineage>
</organism>
<dbReference type="GO" id="GO:0030488">
    <property type="term" value="P:tRNA methylation"/>
    <property type="evidence" value="ECO:0007669"/>
    <property type="project" value="TreeGrafter"/>
</dbReference>
<accession>A0A0M3I8K9</accession>
<dbReference type="PANTHER" id="PTHR12029">
    <property type="entry name" value="RNA METHYLTRANSFERASE"/>
    <property type="match status" value="1"/>
</dbReference>
<evidence type="ECO:0000256" key="2">
    <source>
        <dbReference type="ARBA" id="ARBA00022679"/>
    </source>
</evidence>
<proteinExistence type="predicted"/>
<protein>
    <submittedName>
        <fullName evidence="5">SpoU_methylase domain-containing protein</fullName>
    </submittedName>
</protein>